<protein>
    <submittedName>
        <fullName evidence="8 9">Uncharacterized protein LOC111006672 isoform X1</fullName>
    </submittedName>
</protein>
<dbReference type="RefSeq" id="XP_022134416.1">
    <property type="nucleotide sequence ID" value="XM_022278724.1"/>
</dbReference>
<dbReference type="OrthoDB" id="1870356at2759"/>
<evidence type="ECO:0000313" key="11">
    <source>
        <dbReference type="RefSeq" id="XP_022134415.1"/>
    </source>
</evidence>
<dbReference type="KEGG" id="mcha:111006672"/>
<dbReference type="InterPro" id="IPR036638">
    <property type="entry name" value="HLH_DNA-bd_sf"/>
</dbReference>
<dbReference type="GO" id="GO:0046983">
    <property type="term" value="F:protein dimerization activity"/>
    <property type="evidence" value="ECO:0007669"/>
    <property type="project" value="InterPro"/>
</dbReference>
<dbReference type="AlphaFoldDB" id="A0A6J1BYP3"/>
<sequence length="224" mass="25198">MDVPSQKANNYAFCLESKLFNNDGQLKDGGFTIPCQRPISYQPGCSASISMADSVSFQSILFPKKVSFLQNESNAKKREFFAQKGLRTSPGDVAGDNKRMKVNALEQGLRYLNQQEPSGIHDSRLQEPARKSQRLSDKITALQKLVSPYGKTDTASVLQEACLYIKLVQEHIQVQFLANSLILCHDLSHCCHILGCSFSFLDYHYTTGMMMNIDGFNKKHMIKF</sequence>
<dbReference type="RefSeq" id="XP_022134414.1">
    <property type="nucleotide sequence ID" value="XM_022278722.1"/>
</dbReference>
<evidence type="ECO:0000259" key="6">
    <source>
        <dbReference type="PROSITE" id="PS50888"/>
    </source>
</evidence>
<dbReference type="PANTHER" id="PTHR16223:SF138">
    <property type="entry name" value="TRANSCRIPTION FACTOR BHLH103-LIKE"/>
    <property type="match status" value="1"/>
</dbReference>
<dbReference type="RefSeq" id="XP_022134413.1">
    <property type="nucleotide sequence ID" value="XM_022278721.1"/>
</dbReference>
<keyword evidence="2" id="KW-0805">Transcription regulation</keyword>
<reference evidence="8 9" key="1">
    <citation type="submission" date="2025-04" db="UniProtKB">
        <authorList>
            <consortium name="RefSeq"/>
        </authorList>
    </citation>
    <scope>IDENTIFICATION</scope>
    <source>
        <strain evidence="8 9">OHB3-1</strain>
    </source>
</reference>
<dbReference type="GO" id="GO:0000978">
    <property type="term" value="F:RNA polymerase II cis-regulatory region sequence-specific DNA binding"/>
    <property type="evidence" value="ECO:0007669"/>
    <property type="project" value="TreeGrafter"/>
</dbReference>
<name>A0A6J1BYP3_MOMCH</name>
<keyword evidence="5" id="KW-0539">Nucleus</keyword>
<evidence type="ECO:0000313" key="7">
    <source>
        <dbReference type="Proteomes" id="UP000504603"/>
    </source>
</evidence>
<dbReference type="InterPro" id="IPR011598">
    <property type="entry name" value="bHLH_dom"/>
</dbReference>
<evidence type="ECO:0000313" key="12">
    <source>
        <dbReference type="RefSeq" id="XP_022134416.1"/>
    </source>
</evidence>
<evidence type="ECO:0000256" key="1">
    <source>
        <dbReference type="ARBA" id="ARBA00004123"/>
    </source>
</evidence>
<evidence type="ECO:0000313" key="9">
    <source>
        <dbReference type="RefSeq" id="XP_022134413.1"/>
    </source>
</evidence>
<gene>
    <name evidence="8 9 10 11 12 13" type="primary">LOC111006672</name>
</gene>
<keyword evidence="7" id="KW-1185">Reference proteome</keyword>
<dbReference type="PROSITE" id="PS50888">
    <property type="entry name" value="BHLH"/>
    <property type="match status" value="1"/>
</dbReference>
<dbReference type="RefSeq" id="XP_022134415.1">
    <property type="nucleotide sequence ID" value="XM_022278723.1"/>
</dbReference>
<evidence type="ECO:0000256" key="3">
    <source>
        <dbReference type="ARBA" id="ARBA00023125"/>
    </source>
</evidence>
<comment type="subcellular location">
    <subcellularLocation>
        <location evidence="1">Nucleus</location>
    </subcellularLocation>
</comment>
<evidence type="ECO:0000256" key="5">
    <source>
        <dbReference type="ARBA" id="ARBA00023242"/>
    </source>
</evidence>
<proteinExistence type="predicted"/>
<evidence type="ECO:0000313" key="13">
    <source>
        <dbReference type="RefSeq" id="XP_022134417.1"/>
    </source>
</evidence>
<dbReference type="CDD" id="cd11393">
    <property type="entry name" value="bHLH_AtbHLH_like"/>
    <property type="match status" value="1"/>
</dbReference>
<dbReference type="PANTHER" id="PTHR16223">
    <property type="entry name" value="TRANSCRIPTION FACTOR BHLH83-RELATED"/>
    <property type="match status" value="1"/>
</dbReference>
<evidence type="ECO:0000313" key="8">
    <source>
        <dbReference type="RefSeq" id="XP_022134412.1"/>
    </source>
</evidence>
<keyword evidence="4" id="KW-0804">Transcription</keyword>
<evidence type="ECO:0000313" key="10">
    <source>
        <dbReference type="RefSeq" id="XP_022134414.1"/>
    </source>
</evidence>
<organism evidence="7 10">
    <name type="scientific">Momordica charantia</name>
    <name type="common">Bitter gourd</name>
    <name type="synonym">Balsam pear</name>
    <dbReference type="NCBI Taxonomy" id="3673"/>
    <lineage>
        <taxon>Eukaryota</taxon>
        <taxon>Viridiplantae</taxon>
        <taxon>Streptophyta</taxon>
        <taxon>Embryophyta</taxon>
        <taxon>Tracheophyta</taxon>
        <taxon>Spermatophyta</taxon>
        <taxon>Magnoliopsida</taxon>
        <taxon>eudicotyledons</taxon>
        <taxon>Gunneridae</taxon>
        <taxon>Pentapetalae</taxon>
        <taxon>rosids</taxon>
        <taxon>fabids</taxon>
        <taxon>Cucurbitales</taxon>
        <taxon>Cucurbitaceae</taxon>
        <taxon>Momordiceae</taxon>
        <taxon>Momordica</taxon>
    </lineage>
</organism>
<dbReference type="SUPFAM" id="SSF47459">
    <property type="entry name" value="HLH, helix-loop-helix DNA-binding domain"/>
    <property type="match status" value="1"/>
</dbReference>
<keyword evidence="3" id="KW-0238">DNA-binding</keyword>
<dbReference type="InterPro" id="IPR045843">
    <property type="entry name" value="IND-like"/>
</dbReference>
<dbReference type="GO" id="GO:0000981">
    <property type="term" value="F:DNA-binding transcription factor activity, RNA polymerase II-specific"/>
    <property type="evidence" value="ECO:0007669"/>
    <property type="project" value="TreeGrafter"/>
</dbReference>
<accession>A0A6J1BYP3</accession>
<evidence type="ECO:0000256" key="2">
    <source>
        <dbReference type="ARBA" id="ARBA00023015"/>
    </source>
</evidence>
<dbReference type="RefSeq" id="XP_022134417.1">
    <property type="nucleotide sequence ID" value="XM_022278725.1"/>
</dbReference>
<dbReference type="InterPro" id="IPR045239">
    <property type="entry name" value="bHLH95_bHLH"/>
</dbReference>
<dbReference type="Proteomes" id="UP000504603">
    <property type="component" value="Unplaced"/>
</dbReference>
<dbReference type="GeneID" id="111006672"/>
<dbReference type="RefSeq" id="XP_022134412.1">
    <property type="nucleotide sequence ID" value="XM_022278720.1"/>
</dbReference>
<feature type="domain" description="BHLH" evidence="6">
    <location>
        <begin position="119"/>
        <end position="168"/>
    </location>
</feature>
<dbReference type="GO" id="GO:0005634">
    <property type="term" value="C:nucleus"/>
    <property type="evidence" value="ECO:0007669"/>
    <property type="project" value="UniProtKB-SubCell"/>
</dbReference>
<evidence type="ECO:0000256" key="4">
    <source>
        <dbReference type="ARBA" id="ARBA00023163"/>
    </source>
</evidence>